<evidence type="ECO:0000313" key="4">
    <source>
        <dbReference type="Proteomes" id="UP000317318"/>
    </source>
</evidence>
<name>A0A517R1Q1_9PLAN</name>
<dbReference type="KEGG" id="svp:Pan189_21990"/>
<feature type="compositionally biased region" description="Basic and acidic residues" evidence="1">
    <location>
        <begin position="1"/>
        <end position="11"/>
    </location>
</feature>
<dbReference type="AlphaFoldDB" id="A0A517R1Q1"/>
<organism evidence="3 4">
    <name type="scientific">Stratiformator vulcanicus</name>
    <dbReference type="NCBI Taxonomy" id="2527980"/>
    <lineage>
        <taxon>Bacteria</taxon>
        <taxon>Pseudomonadati</taxon>
        <taxon>Planctomycetota</taxon>
        <taxon>Planctomycetia</taxon>
        <taxon>Planctomycetales</taxon>
        <taxon>Planctomycetaceae</taxon>
        <taxon>Stratiformator</taxon>
    </lineage>
</organism>
<keyword evidence="2" id="KW-0812">Transmembrane</keyword>
<dbReference type="Proteomes" id="UP000317318">
    <property type="component" value="Chromosome"/>
</dbReference>
<feature type="transmembrane region" description="Helical" evidence="2">
    <location>
        <begin position="110"/>
        <end position="129"/>
    </location>
</feature>
<feature type="region of interest" description="Disordered" evidence="1">
    <location>
        <begin position="1"/>
        <end position="35"/>
    </location>
</feature>
<feature type="transmembrane region" description="Helical" evidence="2">
    <location>
        <begin position="76"/>
        <end position="98"/>
    </location>
</feature>
<evidence type="ECO:0000256" key="1">
    <source>
        <dbReference type="SAM" id="MobiDB-lite"/>
    </source>
</evidence>
<accession>A0A517R1Q1</accession>
<dbReference type="OrthoDB" id="9849579at2"/>
<keyword evidence="4" id="KW-1185">Reference proteome</keyword>
<dbReference type="RefSeq" id="WP_145363905.1">
    <property type="nucleotide sequence ID" value="NZ_CP036268.1"/>
</dbReference>
<evidence type="ECO:0000313" key="3">
    <source>
        <dbReference type="EMBL" id="QDT37817.1"/>
    </source>
</evidence>
<dbReference type="EMBL" id="CP036268">
    <property type="protein sequence ID" value="QDT37817.1"/>
    <property type="molecule type" value="Genomic_DNA"/>
</dbReference>
<feature type="transmembrane region" description="Helical" evidence="2">
    <location>
        <begin position="44"/>
        <end position="64"/>
    </location>
</feature>
<keyword evidence="2" id="KW-0472">Membrane</keyword>
<proteinExistence type="predicted"/>
<evidence type="ECO:0000256" key="2">
    <source>
        <dbReference type="SAM" id="Phobius"/>
    </source>
</evidence>
<sequence>MSTFDEDRSPDESFSATPEAEPSAESFDSTLDAEQHSTGKQPGLFVIASGVVTALASLALLYYLEHIKGWTVIGYYWNFVIPIGAIGVGLCAGSGYGIGSWLTGARIGRTLLITVLVLQILSYFAAQYIEYLMVLEQIPEEFRHEHSFFTYFDSVTRAFAFQQEGGGPGQAFGAWGYGMRFLEAAGFALGGLIVPGILATNPYCTTCNRYMSTKSQYAVLPAGVEPRKIKKRDKEALAAYEAEQAAALAEGMKLAEKVGEAISADDPAGVAQILNEQQPQKSKNEKQLRRIHLNLQHCSVCAGGKFVAQLVEGHGKEQKVGAIAEWDLPEGFVTQIESTTT</sequence>
<reference evidence="3 4" key="1">
    <citation type="submission" date="2019-02" db="EMBL/GenBank/DDBJ databases">
        <title>Deep-cultivation of Planctomycetes and their phenomic and genomic characterization uncovers novel biology.</title>
        <authorList>
            <person name="Wiegand S."/>
            <person name="Jogler M."/>
            <person name="Boedeker C."/>
            <person name="Pinto D."/>
            <person name="Vollmers J."/>
            <person name="Rivas-Marin E."/>
            <person name="Kohn T."/>
            <person name="Peeters S.H."/>
            <person name="Heuer A."/>
            <person name="Rast P."/>
            <person name="Oberbeckmann S."/>
            <person name="Bunk B."/>
            <person name="Jeske O."/>
            <person name="Meyerdierks A."/>
            <person name="Storesund J.E."/>
            <person name="Kallscheuer N."/>
            <person name="Luecker S."/>
            <person name="Lage O.M."/>
            <person name="Pohl T."/>
            <person name="Merkel B.J."/>
            <person name="Hornburger P."/>
            <person name="Mueller R.-W."/>
            <person name="Bruemmer F."/>
            <person name="Labrenz M."/>
            <person name="Spormann A.M."/>
            <person name="Op den Camp H."/>
            <person name="Overmann J."/>
            <person name="Amann R."/>
            <person name="Jetten M.S.M."/>
            <person name="Mascher T."/>
            <person name="Medema M.H."/>
            <person name="Devos D.P."/>
            <person name="Kaster A.-K."/>
            <person name="Ovreas L."/>
            <person name="Rohde M."/>
            <person name="Galperin M.Y."/>
            <person name="Jogler C."/>
        </authorList>
    </citation>
    <scope>NUCLEOTIDE SEQUENCE [LARGE SCALE GENOMIC DNA]</scope>
    <source>
        <strain evidence="3 4">Pan189</strain>
    </source>
</reference>
<gene>
    <name evidence="3" type="ORF">Pan189_21990</name>
</gene>
<keyword evidence="2" id="KW-1133">Transmembrane helix</keyword>
<protein>
    <submittedName>
        <fullName evidence="3">Uncharacterized protein</fullName>
    </submittedName>
</protein>
<feature type="transmembrane region" description="Helical" evidence="2">
    <location>
        <begin position="184"/>
        <end position="204"/>
    </location>
</feature>